<dbReference type="PROSITE" id="PS51504">
    <property type="entry name" value="H15"/>
    <property type="match status" value="1"/>
</dbReference>
<dbReference type="Pfam" id="PF00538">
    <property type="entry name" value="Linker_histone"/>
    <property type="match status" value="1"/>
</dbReference>
<feature type="domain" description="H15" evidence="9">
    <location>
        <begin position="19"/>
        <end position="88"/>
    </location>
</feature>
<evidence type="ECO:0000256" key="4">
    <source>
        <dbReference type="ARBA" id="ARBA00023125"/>
    </source>
</evidence>
<keyword evidence="2" id="KW-0677">Repeat</keyword>
<dbReference type="GO" id="GO:0045910">
    <property type="term" value="P:negative regulation of DNA recombination"/>
    <property type="evidence" value="ECO:0007669"/>
    <property type="project" value="TreeGrafter"/>
</dbReference>
<dbReference type="PANTHER" id="PTHR11467">
    <property type="entry name" value="HISTONE H1"/>
    <property type="match status" value="1"/>
</dbReference>
<evidence type="ECO:0000256" key="3">
    <source>
        <dbReference type="ARBA" id="ARBA00022990"/>
    </source>
</evidence>
<comment type="caution">
    <text evidence="10">The sequence shown here is derived from an EMBL/GenBank/DDBJ whole genome shotgun (WGS) entry which is preliminary data.</text>
</comment>
<reference evidence="10 11" key="1">
    <citation type="submission" date="2019-07" db="EMBL/GenBank/DDBJ databases">
        <title>De Novo Assembly of kiwifruit Actinidia rufa.</title>
        <authorList>
            <person name="Sugita-Konishi S."/>
            <person name="Sato K."/>
            <person name="Mori E."/>
            <person name="Abe Y."/>
            <person name="Kisaki G."/>
            <person name="Hamano K."/>
            <person name="Suezawa K."/>
            <person name="Otani M."/>
            <person name="Fukuda T."/>
            <person name="Manabe T."/>
            <person name="Gomi K."/>
            <person name="Tabuchi M."/>
            <person name="Akimitsu K."/>
            <person name="Kataoka I."/>
        </authorList>
    </citation>
    <scope>NUCLEOTIDE SEQUENCE [LARGE SCALE GENOMIC DNA]</scope>
    <source>
        <strain evidence="11">cv. Fuchu</strain>
    </source>
</reference>
<gene>
    <name evidence="10" type="ORF">Acr_11g0007060</name>
</gene>
<dbReference type="Proteomes" id="UP000585474">
    <property type="component" value="Unassembled WGS sequence"/>
</dbReference>
<dbReference type="OrthoDB" id="1110759at2759"/>
<keyword evidence="4" id="KW-0238">DNA-binding</keyword>
<name>A0A7J0FCH4_9ERIC</name>
<evidence type="ECO:0000313" key="10">
    <source>
        <dbReference type="EMBL" id="GFY96400.1"/>
    </source>
</evidence>
<dbReference type="GO" id="GO:0003690">
    <property type="term" value="F:double-stranded DNA binding"/>
    <property type="evidence" value="ECO:0007669"/>
    <property type="project" value="TreeGrafter"/>
</dbReference>
<keyword evidence="5" id="KW-0539">Nucleus</keyword>
<dbReference type="InterPro" id="IPR036390">
    <property type="entry name" value="WH_DNA-bd_sf"/>
</dbReference>
<feature type="region of interest" description="Disordered" evidence="8">
    <location>
        <begin position="1"/>
        <end position="24"/>
    </location>
</feature>
<dbReference type="GO" id="GO:0006334">
    <property type="term" value="P:nucleosome assembly"/>
    <property type="evidence" value="ECO:0007669"/>
    <property type="project" value="InterPro"/>
</dbReference>
<accession>A0A7J0FCH4</accession>
<evidence type="ECO:0000256" key="2">
    <source>
        <dbReference type="ARBA" id="ARBA00022737"/>
    </source>
</evidence>
<dbReference type="Gene3D" id="1.10.10.10">
    <property type="entry name" value="Winged helix-like DNA-binding domain superfamily/Winged helix DNA-binding domain"/>
    <property type="match status" value="1"/>
</dbReference>
<dbReference type="InterPro" id="IPR017956">
    <property type="entry name" value="AT_hook_DNA-bd_motif"/>
</dbReference>
<dbReference type="SMART" id="SM00526">
    <property type="entry name" value="H15"/>
    <property type="match status" value="1"/>
</dbReference>
<dbReference type="EMBL" id="BJWL01000011">
    <property type="protein sequence ID" value="GFY96400.1"/>
    <property type="molecule type" value="Genomic_DNA"/>
</dbReference>
<dbReference type="AlphaFoldDB" id="A0A7J0FCH4"/>
<evidence type="ECO:0000256" key="5">
    <source>
        <dbReference type="ARBA" id="ARBA00023242"/>
    </source>
</evidence>
<protein>
    <recommendedName>
        <fullName evidence="6">HMG-Y-related protein A</fullName>
    </recommendedName>
    <alternativeName>
        <fullName evidence="7">High mobility group A protein</fullName>
    </alternativeName>
</protein>
<evidence type="ECO:0000256" key="6">
    <source>
        <dbReference type="ARBA" id="ARBA00068571"/>
    </source>
</evidence>
<dbReference type="InterPro" id="IPR005818">
    <property type="entry name" value="Histone_H1/H5_H15"/>
</dbReference>
<evidence type="ECO:0000256" key="1">
    <source>
        <dbReference type="ARBA" id="ARBA00004604"/>
    </source>
</evidence>
<evidence type="ECO:0000256" key="7">
    <source>
        <dbReference type="ARBA" id="ARBA00076335"/>
    </source>
</evidence>
<dbReference type="SUPFAM" id="SSF46785">
    <property type="entry name" value="Winged helix' DNA-binding domain"/>
    <property type="match status" value="1"/>
</dbReference>
<dbReference type="GO" id="GO:0030261">
    <property type="term" value="P:chromosome condensation"/>
    <property type="evidence" value="ECO:0007669"/>
    <property type="project" value="TreeGrafter"/>
</dbReference>
<keyword evidence="11" id="KW-1185">Reference proteome</keyword>
<dbReference type="GO" id="GO:0000786">
    <property type="term" value="C:nucleosome"/>
    <property type="evidence" value="ECO:0007669"/>
    <property type="project" value="InterPro"/>
</dbReference>
<keyword evidence="3" id="KW-0007">Acetylation</keyword>
<evidence type="ECO:0000313" key="11">
    <source>
        <dbReference type="Proteomes" id="UP000585474"/>
    </source>
</evidence>
<dbReference type="GO" id="GO:0005730">
    <property type="term" value="C:nucleolus"/>
    <property type="evidence" value="ECO:0007669"/>
    <property type="project" value="UniProtKB-SubCell"/>
</dbReference>
<dbReference type="GO" id="GO:0031492">
    <property type="term" value="F:nucleosomal DNA binding"/>
    <property type="evidence" value="ECO:0007669"/>
    <property type="project" value="TreeGrafter"/>
</dbReference>
<proteinExistence type="predicted"/>
<sequence>MAAEESNSPPLQPPTAPSSLPQYPEMILAAIEALNDKDGSNKSSISKQIEVEYGELPAAHTTLLAHHLNKMKQSGQLVMVKNNYMRPDPDAPPRRGRGRPPKPKVPLPPDAALSPPRPRGRPPKPRDPSRRTKPNPRPSAVAVPVGGRRRKPRRFRLLPRQRRPLGPRGGGAGRPRNCCLRVSPARVVRLLFLAVIAM</sequence>
<feature type="region of interest" description="Disordered" evidence="8">
    <location>
        <begin position="83"/>
        <end position="177"/>
    </location>
</feature>
<feature type="compositionally biased region" description="Basic residues" evidence="8">
    <location>
        <begin position="147"/>
        <end position="165"/>
    </location>
</feature>
<dbReference type="InterPro" id="IPR036388">
    <property type="entry name" value="WH-like_DNA-bd_sf"/>
</dbReference>
<dbReference type="FunFam" id="1.10.10.10:FF:000537">
    <property type="entry name" value="HMG-Y-related protein A"/>
    <property type="match status" value="1"/>
</dbReference>
<organism evidence="10 11">
    <name type="scientific">Actinidia rufa</name>
    <dbReference type="NCBI Taxonomy" id="165716"/>
    <lineage>
        <taxon>Eukaryota</taxon>
        <taxon>Viridiplantae</taxon>
        <taxon>Streptophyta</taxon>
        <taxon>Embryophyta</taxon>
        <taxon>Tracheophyta</taxon>
        <taxon>Spermatophyta</taxon>
        <taxon>Magnoliopsida</taxon>
        <taxon>eudicotyledons</taxon>
        <taxon>Gunneridae</taxon>
        <taxon>Pentapetalae</taxon>
        <taxon>asterids</taxon>
        <taxon>Ericales</taxon>
        <taxon>Actinidiaceae</taxon>
        <taxon>Actinidia</taxon>
    </lineage>
</organism>
<dbReference type="PANTHER" id="PTHR11467:SF103">
    <property type="entry name" value="HMG-Y-RELATED PROTEIN A"/>
    <property type="match status" value="1"/>
</dbReference>
<evidence type="ECO:0000259" key="9">
    <source>
        <dbReference type="PROSITE" id="PS51504"/>
    </source>
</evidence>
<dbReference type="PRINTS" id="PR00929">
    <property type="entry name" value="ATHOOK"/>
</dbReference>
<comment type="subcellular location">
    <subcellularLocation>
        <location evidence="1">Nucleus</location>
        <location evidence="1">Nucleolus</location>
    </subcellularLocation>
</comment>
<evidence type="ECO:0000256" key="8">
    <source>
        <dbReference type="SAM" id="MobiDB-lite"/>
    </source>
</evidence>